<reference evidence="2 3" key="1">
    <citation type="submission" date="2019-02" db="EMBL/GenBank/DDBJ databases">
        <title>Deep-cultivation of Planctomycetes and their phenomic and genomic characterization uncovers novel biology.</title>
        <authorList>
            <person name="Wiegand S."/>
            <person name="Jogler M."/>
            <person name="Boedeker C."/>
            <person name="Pinto D."/>
            <person name="Vollmers J."/>
            <person name="Rivas-Marin E."/>
            <person name="Kohn T."/>
            <person name="Peeters S.H."/>
            <person name="Heuer A."/>
            <person name="Rast P."/>
            <person name="Oberbeckmann S."/>
            <person name="Bunk B."/>
            <person name="Jeske O."/>
            <person name="Meyerdierks A."/>
            <person name="Storesund J.E."/>
            <person name="Kallscheuer N."/>
            <person name="Luecker S."/>
            <person name="Lage O.M."/>
            <person name="Pohl T."/>
            <person name="Merkel B.J."/>
            <person name="Hornburger P."/>
            <person name="Mueller R.-W."/>
            <person name="Bruemmer F."/>
            <person name="Labrenz M."/>
            <person name="Spormann A.M."/>
            <person name="Op Den Camp H."/>
            <person name="Overmann J."/>
            <person name="Amann R."/>
            <person name="Jetten M.S.M."/>
            <person name="Mascher T."/>
            <person name="Medema M.H."/>
            <person name="Devos D.P."/>
            <person name="Kaster A.-K."/>
            <person name="Ovreas L."/>
            <person name="Rohde M."/>
            <person name="Galperin M.Y."/>
            <person name="Jogler C."/>
        </authorList>
    </citation>
    <scope>NUCLEOTIDE SEQUENCE [LARGE SCALE GENOMIC DNA]</scope>
    <source>
        <strain evidence="2 3">Pla111</strain>
    </source>
</reference>
<evidence type="ECO:0000313" key="3">
    <source>
        <dbReference type="Proteomes" id="UP000318995"/>
    </source>
</evidence>
<feature type="compositionally biased region" description="Basic and acidic residues" evidence="1">
    <location>
        <begin position="42"/>
        <end position="60"/>
    </location>
</feature>
<proteinExistence type="predicted"/>
<dbReference type="AlphaFoldDB" id="A0A5C5VTE3"/>
<dbReference type="RefSeq" id="WP_146575296.1">
    <property type="nucleotide sequence ID" value="NZ_SJPH01000009.1"/>
</dbReference>
<comment type="caution">
    <text evidence="2">The sequence shown here is derived from an EMBL/GenBank/DDBJ whole genome shotgun (WGS) entry which is preliminary data.</text>
</comment>
<dbReference type="EMBL" id="SJPH01000009">
    <property type="protein sequence ID" value="TWT41383.1"/>
    <property type="molecule type" value="Genomic_DNA"/>
</dbReference>
<name>A0A5C5VTE3_9BACT</name>
<organism evidence="2 3">
    <name type="scientific">Botrimarina hoheduenensis</name>
    <dbReference type="NCBI Taxonomy" id="2528000"/>
    <lineage>
        <taxon>Bacteria</taxon>
        <taxon>Pseudomonadati</taxon>
        <taxon>Planctomycetota</taxon>
        <taxon>Planctomycetia</taxon>
        <taxon>Pirellulales</taxon>
        <taxon>Lacipirellulaceae</taxon>
        <taxon>Botrimarina</taxon>
    </lineage>
</organism>
<dbReference type="Proteomes" id="UP000318995">
    <property type="component" value="Unassembled WGS sequence"/>
</dbReference>
<feature type="region of interest" description="Disordered" evidence="1">
    <location>
        <begin position="1"/>
        <end position="60"/>
    </location>
</feature>
<sequence>MSWLFPNRTETGKSGADIARLGGHVNTSGMTHQQAEAAVAARNRERERMQREAVNKKKKN</sequence>
<protein>
    <submittedName>
        <fullName evidence="2">Uncharacterized protein</fullName>
    </submittedName>
</protein>
<evidence type="ECO:0000313" key="2">
    <source>
        <dbReference type="EMBL" id="TWT41383.1"/>
    </source>
</evidence>
<accession>A0A5C5VTE3</accession>
<keyword evidence="3" id="KW-1185">Reference proteome</keyword>
<feature type="compositionally biased region" description="Polar residues" evidence="1">
    <location>
        <begin position="25"/>
        <end position="34"/>
    </location>
</feature>
<evidence type="ECO:0000256" key="1">
    <source>
        <dbReference type="SAM" id="MobiDB-lite"/>
    </source>
</evidence>
<gene>
    <name evidence="2" type="ORF">Pla111_30970</name>
</gene>